<organism evidence="2 3">
    <name type="scientific">Penicillium frequentans</name>
    <dbReference type="NCBI Taxonomy" id="3151616"/>
    <lineage>
        <taxon>Eukaryota</taxon>
        <taxon>Fungi</taxon>
        <taxon>Dikarya</taxon>
        <taxon>Ascomycota</taxon>
        <taxon>Pezizomycotina</taxon>
        <taxon>Eurotiomycetes</taxon>
        <taxon>Eurotiomycetidae</taxon>
        <taxon>Eurotiales</taxon>
        <taxon>Aspergillaceae</taxon>
        <taxon>Penicillium</taxon>
    </lineage>
</organism>
<dbReference type="AlphaFoldDB" id="A0AAD6CHY0"/>
<proteinExistence type="predicted"/>
<feature type="region of interest" description="Disordered" evidence="1">
    <location>
        <begin position="50"/>
        <end position="75"/>
    </location>
</feature>
<name>A0AAD6CHY0_9EURO</name>
<keyword evidence="3" id="KW-1185">Reference proteome</keyword>
<evidence type="ECO:0000313" key="2">
    <source>
        <dbReference type="EMBL" id="KAJ5522937.1"/>
    </source>
</evidence>
<dbReference type="EMBL" id="JAQIZZ010000011">
    <property type="protein sequence ID" value="KAJ5522937.1"/>
    <property type="molecule type" value="Genomic_DNA"/>
</dbReference>
<gene>
    <name evidence="2" type="ORF">N7494_013251</name>
</gene>
<sequence>MPTLQQQAVSLLQGVGVPAVVAPLFLEHITDPSVSGKPDGQGCQAERFEGAERPFNQIGKGFQVPIGSDEPEREC</sequence>
<dbReference type="Proteomes" id="UP001220324">
    <property type="component" value="Unassembled WGS sequence"/>
</dbReference>
<reference evidence="2 3" key="1">
    <citation type="journal article" date="2023" name="IMA Fungus">
        <title>Comparative genomic study of the Penicillium genus elucidates a diverse pangenome and 15 lateral gene transfer events.</title>
        <authorList>
            <person name="Petersen C."/>
            <person name="Sorensen T."/>
            <person name="Nielsen M.R."/>
            <person name="Sondergaard T.E."/>
            <person name="Sorensen J.L."/>
            <person name="Fitzpatrick D.A."/>
            <person name="Frisvad J.C."/>
            <person name="Nielsen K.L."/>
        </authorList>
    </citation>
    <scope>NUCLEOTIDE SEQUENCE [LARGE SCALE GENOMIC DNA]</scope>
    <source>
        <strain evidence="2 3">IBT 35679</strain>
    </source>
</reference>
<evidence type="ECO:0000313" key="3">
    <source>
        <dbReference type="Proteomes" id="UP001220324"/>
    </source>
</evidence>
<protein>
    <submittedName>
        <fullName evidence="2">Uncharacterized protein</fullName>
    </submittedName>
</protein>
<evidence type="ECO:0000256" key="1">
    <source>
        <dbReference type="SAM" id="MobiDB-lite"/>
    </source>
</evidence>
<comment type="caution">
    <text evidence="2">The sequence shown here is derived from an EMBL/GenBank/DDBJ whole genome shotgun (WGS) entry which is preliminary data.</text>
</comment>
<accession>A0AAD6CHY0</accession>